<dbReference type="RefSeq" id="WP_090973702.1">
    <property type="nucleotide sequence ID" value="NZ_FOLL01000009.1"/>
</dbReference>
<evidence type="ECO:0000313" key="2">
    <source>
        <dbReference type="Proteomes" id="UP000199577"/>
    </source>
</evidence>
<organism evidence="1 2">
    <name type="scientific">Parapedobacter composti</name>
    <dbReference type="NCBI Taxonomy" id="623281"/>
    <lineage>
        <taxon>Bacteria</taxon>
        <taxon>Pseudomonadati</taxon>
        <taxon>Bacteroidota</taxon>
        <taxon>Sphingobacteriia</taxon>
        <taxon>Sphingobacteriales</taxon>
        <taxon>Sphingobacteriaceae</taxon>
        <taxon>Parapedobacter</taxon>
    </lineage>
</organism>
<keyword evidence="2" id="KW-1185">Reference proteome</keyword>
<name>A0A1I1IL84_9SPHI</name>
<dbReference type="STRING" id="623281.SAMN05421747_109137"/>
<proteinExistence type="predicted"/>
<protein>
    <submittedName>
        <fullName evidence="1">Uncharacterized protein</fullName>
    </submittedName>
</protein>
<dbReference type="OrthoDB" id="6057423at2"/>
<evidence type="ECO:0000313" key="1">
    <source>
        <dbReference type="EMBL" id="SFC37006.1"/>
    </source>
</evidence>
<dbReference type="EMBL" id="FOLL01000009">
    <property type="protein sequence ID" value="SFC37006.1"/>
    <property type="molecule type" value="Genomic_DNA"/>
</dbReference>
<dbReference type="Proteomes" id="UP000199577">
    <property type="component" value="Unassembled WGS sequence"/>
</dbReference>
<gene>
    <name evidence="1" type="ORF">SAMN05421747_109137</name>
</gene>
<dbReference type="AlphaFoldDB" id="A0A1I1IL84"/>
<reference evidence="2" key="1">
    <citation type="submission" date="2016-10" db="EMBL/GenBank/DDBJ databases">
        <authorList>
            <person name="Varghese N."/>
            <person name="Submissions S."/>
        </authorList>
    </citation>
    <scope>NUCLEOTIDE SEQUENCE [LARGE SCALE GENOMIC DNA]</scope>
    <source>
        <strain evidence="2">DSM 22900</strain>
    </source>
</reference>
<sequence length="259" mass="29841">MDKLGTFEIKVVGKSGNQELKPDNYDIKHIATLLQNVEDLLYPSNKKDRPIITYDIQHGSVKHIFTTSIQTIIGFSAILTQVSENKSIDFLELKTAQAFESIQQLARQKDYEFHLKTSLREDAELSITPKTQFIRTENVWAEAELYFYGILRDAGGKNKANIHLDTDEYGYLSIETGEEFLRNREDNMLYRKFGVRAKGKQHTETGEIDTKSLKLVELIDYNPRFDDGYLNGLIDKAKHSWKGIDADEWLHNLRGNYDA</sequence>
<accession>A0A1I1IL84</accession>